<comment type="caution">
    <text evidence="9">The sequence shown here is derived from an EMBL/GenBank/DDBJ whole genome shotgun (WGS) entry which is preliminary data.</text>
</comment>
<dbReference type="PROSITE" id="PS00455">
    <property type="entry name" value="AMP_BINDING"/>
    <property type="match status" value="1"/>
</dbReference>
<dbReference type="InterPro" id="IPR009081">
    <property type="entry name" value="PP-bd_ACP"/>
</dbReference>
<evidence type="ECO:0000313" key="9">
    <source>
        <dbReference type="EMBL" id="PED81800.1"/>
    </source>
</evidence>
<evidence type="ECO:0000256" key="2">
    <source>
        <dbReference type="ARBA" id="ARBA00006432"/>
    </source>
</evidence>
<keyword evidence="7" id="KW-1133">Transmembrane helix</keyword>
<feature type="transmembrane region" description="Helical" evidence="7">
    <location>
        <begin position="718"/>
        <end position="741"/>
    </location>
</feature>
<sequence>MKSILEASTHTHFPPFEWNYGQRKPELLKEECLHYIFEEIVDRYENRIAVICDDRKITYRELEVESNKLARYLRLKGIKRGSRVAILLDRSIETYIAMLGIMKAGAAYVPLDPSYPEDRVQYIVQDCGIAAVIMTAEIAARYHVECLAVLLDQEATLIADQDGERLCKEEVQVQCDDLSYIIYTSGTTGRPKGVLIEHHTAAHVVRASQTFYQVVPEDRVYQGFTTAFDASVEEIWMAFSNGAALVVGTRKLQQSGMELPKRLTELGVTVLSCVPTLLTMWEEDIPTLRLLIVGGEECPSHVVQRWCRPGRRMMNTYGPTEATVIATYAECDPNKPVTIGKPLPNYTVYILDEQMHSIPIGESGELYIGGAGLARGYVNREDLTKEKFVDNPFCKTPFDSTRLYRTGDLVRFNKQGDIEFLGRIDSQVKIRGYRVELSEIEAVIMAVPHVRGAVVNVHEQAPGLQVLVAYLVLDEGETPHMSVIHNRLKERLPAYMVPSYIEVLDELPTLISGKVDRKGLPAPTGQQRFQKEYTAPKNEMEEIIAKAWQEVFQQDNISVTEHFFDDLGGHSLFAALVVSKLREHRMMTGMAVSDVYAHPTIEQLADFIQSQSRPEIKQPDRKELPPVSDGVYKKNGFLQGISIYALTLLASLPFVLVYLHLSNSPWGDEQIFLAVVSMFAIYCPAMIIISIAAKWLLIGRFKEGEYTLWGSYYFRWWLVRRIQALAPVSFLTGTPFLNWYYRLMGAKIGKNCYIGTQHLHSFDLIEIGNESSIGLDAQLLGYTVEGNTLKIGKIAVGNNCYIGANAVISPNITVQDHSQLGEQSMLPSNMVIPSNERWSGSPARQTNVKDDHVEAMAAFSAKQNRLHRFGLGVLYIVGIIMLMLVPSMSFLPAIFLIRGLFPYMGAWELLLAPIFSLIAVVTLCFVIVLLKRVILGRVKEGQYSLHSIFYVRKWFVDKLLMMSLAFNNSLYATIYAAPFLRLLGAKMGKMVEVSTVTNIAPDLLIAGEGSFIADAVSIGTPKVFRNQIHIAKTKIGSRTFIGNSAHIEGGKTIGNGCLIGVMSVPPEEKEISNDTSWLGSPSIFLPNRDINTSFSEEETYHPTRSLYIKRLMIEFCRVTLPGAFAIWISGFLVFSLWEETRYFSAFEIIALFPLLTIGAGLLASGLVVLIKRLLIGRYEQTAKPLWSTFVWRSELVTALYENVTVPYLLNLFLGTPFARYILSWFGVKMGERVFLDSTHISEFDLVHIGDGAAINLNSTLQTHLFEDRVMKMSNLVIGNSCSIGNGSVVLYDTVMNPGSSLGNLSLVMKGETLPAYTHWEGAPANYCYATERQSKEVG</sequence>
<dbReference type="InterPro" id="IPR011004">
    <property type="entry name" value="Trimer_LpxA-like_sf"/>
</dbReference>
<dbReference type="Pfam" id="PF00501">
    <property type="entry name" value="AMP-binding"/>
    <property type="match status" value="1"/>
</dbReference>
<comment type="cofactor">
    <cofactor evidence="1">
        <name>pantetheine 4'-phosphate</name>
        <dbReference type="ChEBI" id="CHEBI:47942"/>
    </cofactor>
</comment>
<dbReference type="EMBL" id="NVOR01000053">
    <property type="protein sequence ID" value="PED81800.1"/>
    <property type="molecule type" value="Genomic_DNA"/>
</dbReference>
<dbReference type="PRINTS" id="PR00154">
    <property type="entry name" value="AMPBINDING"/>
</dbReference>
<feature type="transmembrane region" description="Helical" evidence="7">
    <location>
        <begin position="1149"/>
        <end position="1170"/>
    </location>
</feature>
<keyword evidence="3" id="KW-0596">Phosphopantetheine</keyword>
<dbReference type="Pfam" id="PF00550">
    <property type="entry name" value="PP-binding"/>
    <property type="match status" value="1"/>
</dbReference>
<evidence type="ECO:0000313" key="10">
    <source>
        <dbReference type="Proteomes" id="UP000221020"/>
    </source>
</evidence>
<keyword evidence="7" id="KW-0812">Transmembrane</keyword>
<proteinExistence type="inferred from homology"/>
<evidence type="ECO:0000256" key="4">
    <source>
        <dbReference type="ARBA" id="ARBA00022553"/>
    </source>
</evidence>
<keyword evidence="6" id="KW-0067">ATP-binding</keyword>
<dbReference type="FunFam" id="3.40.50.12780:FF:000012">
    <property type="entry name" value="Non-ribosomal peptide synthetase"/>
    <property type="match status" value="1"/>
</dbReference>
<feature type="transmembrane region" description="Helical" evidence="7">
    <location>
        <begin position="671"/>
        <end position="698"/>
    </location>
</feature>
<dbReference type="FunFam" id="3.40.50.980:FF:000001">
    <property type="entry name" value="Non-ribosomal peptide synthetase"/>
    <property type="match status" value="1"/>
</dbReference>
<dbReference type="InterPro" id="IPR045851">
    <property type="entry name" value="AMP-bd_C_sf"/>
</dbReference>
<dbReference type="GO" id="GO:0031177">
    <property type="term" value="F:phosphopantetheine binding"/>
    <property type="evidence" value="ECO:0007669"/>
    <property type="project" value="TreeGrafter"/>
</dbReference>
<dbReference type="Pfam" id="PF13193">
    <property type="entry name" value="AMP-binding_C"/>
    <property type="match status" value="1"/>
</dbReference>
<dbReference type="NCBIfam" id="TIGR02353">
    <property type="entry name" value="NRPS_term_dom"/>
    <property type="match status" value="1"/>
</dbReference>
<dbReference type="Gene3D" id="2.160.10.10">
    <property type="entry name" value="Hexapeptide repeat proteins"/>
    <property type="match status" value="3"/>
</dbReference>
<dbReference type="SUPFAM" id="SSF47336">
    <property type="entry name" value="ACP-like"/>
    <property type="match status" value="1"/>
</dbReference>
<dbReference type="InterPro" id="IPR012728">
    <property type="entry name" value="Pls/PosA_C"/>
</dbReference>
<dbReference type="GO" id="GO:0044550">
    <property type="term" value="P:secondary metabolite biosynthetic process"/>
    <property type="evidence" value="ECO:0007669"/>
    <property type="project" value="TreeGrafter"/>
</dbReference>
<evidence type="ECO:0000256" key="3">
    <source>
        <dbReference type="ARBA" id="ARBA00022450"/>
    </source>
</evidence>
<dbReference type="Gene3D" id="1.10.1200.10">
    <property type="entry name" value="ACP-like"/>
    <property type="match status" value="1"/>
</dbReference>
<feature type="transmembrane region" description="Helical" evidence="7">
    <location>
        <begin position="909"/>
        <end position="930"/>
    </location>
</feature>
<feature type="transmembrane region" description="Helical" evidence="7">
    <location>
        <begin position="1118"/>
        <end position="1137"/>
    </location>
</feature>
<dbReference type="InterPro" id="IPR010071">
    <property type="entry name" value="AA_adenyl_dom"/>
</dbReference>
<reference evidence="9 10" key="1">
    <citation type="submission" date="2017-09" db="EMBL/GenBank/DDBJ databases">
        <title>Large-scale bioinformatics analysis of Bacillus genomes uncovers conserved roles of natural products in bacterial physiology.</title>
        <authorList>
            <consortium name="Agbiome Team Llc"/>
            <person name="Bleich R.M."/>
            <person name="Grubbs K.J."/>
            <person name="Santa Maria K.C."/>
            <person name="Allen S.E."/>
            <person name="Farag S."/>
            <person name="Shank E.A."/>
            <person name="Bowers A."/>
        </authorList>
    </citation>
    <scope>NUCLEOTIDE SEQUENCE [LARGE SCALE GENOMIC DNA]</scope>
    <source>
        <strain evidence="9 10">AFS092012</strain>
    </source>
</reference>
<dbReference type="InterPro" id="IPR020459">
    <property type="entry name" value="AMP-binding"/>
</dbReference>
<gene>
    <name evidence="9" type="ORF">CON65_15055</name>
</gene>
<dbReference type="PANTHER" id="PTHR45527">
    <property type="entry name" value="NONRIBOSOMAL PEPTIDE SYNTHETASE"/>
    <property type="match status" value="1"/>
</dbReference>
<dbReference type="SUPFAM" id="SSF56801">
    <property type="entry name" value="Acetyl-CoA synthetase-like"/>
    <property type="match status" value="1"/>
</dbReference>
<feature type="transmembrane region" description="Helical" evidence="7">
    <location>
        <begin position="641"/>
        <end position="659"/>
    </location>
</feature>
<evidence type="ECO:0000256" key="7">
    <source>
        <dbReference type="SAM" id="Phobius"/>
    </source>
</evidence>
<keyword evidence="7" id="KW-0472">Membrane</keyword>
<dbReference type="InterPro" id="IPR036736">
    <property type="entry name" value="ACP-like_sf"/>
</dbReference>
<protein>
    <submittedName>
        <fullName evidence="9">Peptide synthetase</fullName>
    </submittedName>
</protein>
<dbReference type="InterPro" id="IPR020845">
    <property type="entry name" value="AMP-binding_CS"/>
</dbReference>
<evidence type="ECO:0000256" key="5">
    <source>
        <dbReference type="ARBA" id="ARBA00022741"/>
    </source>
</evidence>
<dbReference type="PANTHER" id="PTHR45527:SF1">
    <property type="entry name" value="FATTY ACID SYNTHASE"/>
    <property type="match status" value="1"/>
</dbReference>
<dbReference type="InterPro" id="IPR000873">
    <property type="entry name" value="AMP-dep_synth/lig_dom"/>
</dbReference>
<dbReference type="GO" id="GO:0043041">
    <property type="term" value="P:amino acid activation for nonribosomal peptide biosynthetic process"/>
    <property type="evidence" value="ECO:0007669"/>
    <property type="project" value="TreeGrafter"/>
</dbReference>
<comment type="similarity">
    <text evidence="2">Belongs to the ATP-dependent AMP-binding enzyme family.</text>
</comment>
<dbReference type="SUPFAM" id="SSF51161">
    <property type="entry name" value="Trimeric LpxA-like enzymes"/>
    <property type="match status" value="3"/>
</dbReference>
<dbReference type="GO" id="GO:0005737">
    <property type="term" value="C:cytoplasm"/>
    <property type="evidence" value="ECO:0007669"/>
    <property type="project" value="TreeGrafter"/>
</dbReference>
<organism evidence="9 10">
    <name type="scientific">Bacillus pseudomycoides</name>
    <dbReference type="NCBI Taxonomy" id="64104"/>
    <lineage>
        <taxon>Bacteria</taxon>
        <taxon>Bacillati</taxon>
        <taxon>Bacillota</taxon>
        <taxon>Bacilli</taxon>
        <taxon>Bacillales</taxon>
        <taxon>Bacillaceae</taxon>
        <taxon>Bacillus</taxon>
        <taxon>Bacillus cereus group</taxon>
    </lineage>
</organism>
<feature type="domain" description="Carrier" evidence="8">
    <location>
        <begin position="535"/>
        <end position="612"/>
    </location>
</feature>
<dbReference type="NCBIfam" id="TIGR01733">
    <property type="entry name" value="AA-adenyl-dom"/>
    <property type="match status" value="1"/>
</dbReference>
<dbReference type="FunFam" id="2.30.38.10:FF:000001">
    <property type="entry name" value="Non-ribosomal peptide synthetase PvdI"/>
    <property type="match status" value="1"/>
</dbReference>
<dbReference type="Gene3D" id="3.30.300.30">
    <property type="match status" value="1"/>
</dbReference>
<dbReference type="Proteomes" id="UP000221020">
    <property type="component" value="Unassembled WGS sequence"/>
</dbReference>
<dbReference type="InterPro" id="IPR025110">
    <property type="entry name" value="AMP-bd_C"/>
</dbReference>
<keyword evidence="4" id="KW-0597">Phosphoprotein</keyword>
<dbReference type="InterPro" id="IPR042099">
    <property type="entry name" value="ANL_N_sf"/>
</dbReference>
<feature type="transmembrane region" description="Helical" evidence="7">
    <location>
        <begin position="872"/>
        <end position="897"/>
    </location>
</feature>
<dbReference type="PROSITE" id="PS50075">
    <property type="entry name" value="CARRIER"/>
    <property type="match status" value="1"/>
</dbReference>
<evidence type="ECO:0000256" key="6">
    <source>
        <dbReference type="ARBA" id="ARBA00022840"/>
    </source>
</evidence>
<dbReference type="Gene3D" id="3.40.50.12780">
    <property type="entry name" value="N-terminal domain of ligase-like"/>
    <property type="match status" value="1"/>
</dbReference>
<dbReference type="RefSeq" id="WP_097897067.1">
    <property type="nucleotide sequence ID" value="NZ_NVOR01000053.1"/>
</dbReference>
<accession>A0AA91VCS7</accession>
<evidence type="ECO:0000259" key="8">
    <source>
        <dbReference type="PROSITE" id="PS50075"/>
    </source>
</evidence>
<evidence type="ECO:0000256" key="1">
    <source>
        <dbReference type="ARBA" id="ARBA00001957"/>
    </source>
</evidence>
<name>A0AA91VCS7_9BACI</name>
<dbReference type="GO" id="GO:0005524">
    <property type="term" value="F:ATP binding"/>
    <property type="evidence" value="ECO:0007669"/>
    <property type="project" value="UniProtKB-KW"/>
</dbReference>
<keyword evidence="5" id="KW-0547">Nucleotide-binding</keyword>
<dbReference type="CDD" id="cd05930">
    <property type="entry name" value="A_NRPS"/>
    <property type="match status" value="1"/>
</dbReference>